<evidence type="ECO:0000313" key="6">
    <source>
        <dbReference type="EMBL" id="BCJ47303.1"/>
    </source>
</evidence>
<dbReference type="InterPro" id="IPR058923">
    <property type="entry name" value="RCC1-like_dom"/>
</dbReference>
<dbReference type="Proteomes" id="UP000676967">
    <property type="component" value="Chromosome"/>
</dbReference>
<name>A0ABM7M6M2_9ACTN</name>
<dbReference type="SUPFAM" id="SSF49265">
    <property type="entry name" value="Fibronectin type III"/>
    <property type="match status" value="1"/>
</dbReference>
<dbReference type="PRINTS" id="PR00633">
    <property type="entry name" value="RCCNDNSATION"/>
</dbReference>
<dbReference type="PROSITE" id="PS50012">
    <property type="entry name" value="RCC1_3"/>
    <property type="match status" value="5"/>
</dbReference>
<dbReference type="Pfam" id="PF00041">
    <property type="entry name" value="fn3"/>
    <property type="match status" value="1"/>
</dbReference>
<protein>
    <recommendedName>
        <fullName evidence="5">Fibronectin type-III domain-containing protein</fullName>
    </recommendedName>
</protein>
<dbReference type="Pfam" id="PF17957">
    <property type="entry name" value="Big_7"/>
    <property type="match status" value="1"/>
</dbReference>
<dbReference type="Pfam" id="PF00415">
    <property type="entry name" value="RCC1"/>
    <property type="match status" value="1"/>
</dbReference>
<evidence type="ECO:0000256" key="1">
    <source>
        <dbReference type="ARBA" id="ARBA00022658"/>
    </source>
</evidence>
<keyword evidence="7" id="KW-1185">Reference proteome</keyword>
<gene>
    <name evidence="6" type="ORF">Aiant_79600</name>
</gene>
<keyword evidence="4" id="KW-0119">Carbohydrate metabolism</keyword>
<reference evidence="6 7" key="1">
    <citation type="submission" date="2020-08" db="EMBL/GenBank/DDBJ databases">
        <title>Whole genome shotgun sequence of Actinoplanes ianthinogenes NBRC 13996.</title>
        <authorList>
            <person name="Komaki H."/>
            <person name="Tamura T."/>
        </authorList>
    </citation>
    <scope>NUCLEOTIDE SEQUENCE [LARGE SCALE GENOMIC DNA]</scope>
    <source>
        <strain evidence="6 7">NBRC 13996</strain>
    </source>
</reference>
<accession>A0ABM7M6M2</accession>
<keyword evidence="3" id="KW-0378">Hydrolase</keyword>
<dbReference type="PANTHER" id="PTHR45982">
    <property type="entry name" value="REGULATOR OF CHROMOSOME CONDENSATION"/>
    <property type="match status" value="1"/>
</dbReference>
<dbReference type="PANTHER" id="PTHR45982:SF1">
    <property type="entry name" value="REGULATOR OF CHROMOSOME CONDENSATION"/>
    <property type="match status" value="1"/>
</dbReference>
<keyword evidence="3" id="KW-0326">Glycosidase</keyword>
<evidence type="ECO:0000256" key="4">
    <source>
        <dbReference type="ARBA" id="ARBA00023326"/>
    </source>
</evidence>
<evidence type="ECO:0000256" key="2">
    <source>
        <dbReference type="ARBA" id="ARBA00022737"/>
    </source>
</evidence>
<evidence type="ECO:0000259" key="5">
    <source>
        <dbReference type="PROSITE" id="PS50853"/>
    </source>
</evidence>
<sequence>MAVAAMLAAPAFAEPVQATPVVQILQMSAGGAHTCVLADDTNTYCWGSDDLGRLGDGAVTEQPFFGPAQVDVPAGVTFTQLAAGGPHNCALGDDSQAYCWGYGLQGQLGTGDREDRVSPAPVNTPAGVTFTQLAAGSVLTCGLARDGSAYCWGPPYTLGADSPTEFGPLRVASPSGVFFTQVTAGSDNACGLTGDGTAYCWGGNYKGQLGDGSTLGRTAPVPVAMPAGVTFTQLDTNGGHSCGLTASGTAYCWGDNASGQLGVGDTTNRLAPAPVAMPAGVRFTAVKAGGYHTCGLTGDGEIYCWGAGGAIGSGDMASRSTPFPVAAPAGVTFTQLTVGWRHTCALGDDRRGYCWGLGSYGRLGNGGDHDSLIPAKTLPIGTKPADPQPPIDVTATAGDRKITVSWAAPDLGDGPLINYRVSVSPGDRGCTSMTTLTCTVDGLYNGTAYTVTVVAETTIGTSAPSQALAAVTPDPVADDSGPVVTVTPGDRALVRSVHFSTTVTATDPAGISRSFLAGPDGAGSPASYTRGTVLSGADGARTVTWIVVDNRGNRTTTSRTVIVDNTPPAVAFGAAPKAGAKLARATTLTATASDRNGIARVELLVNGKPVAAATRAGYTFTLNPAKYGTRFTVQLRAYDRAGNVRSTSRRTYRR</sequence>
<dbReference type="InterPro" id="IPR003961">
    <property type="entry name" value="FN3_dom"/>
</dbReference>
<dbReference type="InterPro" id="IPR013783">
    <property type="entry name" value="Ig-like_fold"/>
</dbReference>
<dbReference type="InterPro" id="IPR009091">
    <property type="entry name" value="RCC1/BLIP-II"/>
</dbReference>
<organism evidence="6 7">
    <name type="scientific">Actinoplanes ianthinogenes</name>
    <dbReference type="NCBI Taxonomy" id="122358"/>
    <lineage>
        <taxon>Bacteria</taxon>
        <taxon>Bacillati</taxon>
        <taxon>Actinomycetota</taxon>
        <taxon>Actinomycetes</taxon>
        <taxon>Micromonosporales</taxon>
        <taxon>Micromonosporaceae</taxon>
        <taxon>Actinoplanes</taxon>
    </lineage>
</organism>
<feature type="domain" description="Fibronectin type-III" evidence="5">
    <location>
        <begin position="386"/>
        <end position="475"/>
    </location>
</feature>
<keyword evidence="2" id="KW-0677">Repeat</keyword>
<dbReference type="Gene3D" id="2.130.10.30">
    <property type="entry name" value="Regulator of chromosome condensation 1/beta-lactamase-inhibitor protein II"/>
    <property type="match status" value="2"/>
</dbReference>
<dbReference type="SMART" id="SM00060">
    <property type="entry name" value="FN3"/>
    <property type="match status" value="1"/>
</dbReference>
<keyword evidence="4" id="KW-0624">Polysaccharide degradation</keyword>
<dbReference type="EMBL" id="AP023356">
    <property type="protein sequence ID" value="BCJ47303.1"/>
    <property type="molecule type" value="Genomic_DNA"/>
</dbReference>
<dbReference type="Pfam" id="PF25390">
    <property type="entry name" value="WD40_RLD"/>
    <property type="match status" value="1"/>
</dbReference>
<dbReference type="SUPFAM" id="SSF50985">
    <property type="entry name" value="RCC1/BLIP-II"/>
    <property type="match status" value="2"/>
</dbReference>
<evidence type="ECO:0000313" key="7">
    <source>
        <dbReference type="Proteomes" id="UP000676967"/>
    </source>
</evidence>
<dbReference type="CDD" id="cd00063">
    <property type="entry name" value="FN3"/>
    <property type="match status" value="1"/>
</dbReference>
<dbReference type="InterPro" id="IPR036116">
    <property type="entry name" value="FN3_sf"/>
</dbReference>
<dbReference type="InterPro" id="IPR000408">
    <property type="entry name" value="Reg_chr_condens"/>
</dbReference>
<dbReference type="PROSITE" id="PS50853">
    <property type="entry name" value="FN3"/>
    <property type="match status" value="1"/>
</dbReference>
<evidence type="ECO:0000256" key="3">
    <source>
        <dbReference type="ARBA" id="ARBA00023295"/>
    </source>
</evidence>
<proteinExistence type="predicted"/>
<keyword evidence="1" id="KW-0344">Guanine-nucleotide releasing factor</keyword>
<dbReference type="Gene3D" id="2.60.40.10">
    <property type="entry name" value="Immunoglobulins"/>
    <property type="match status" value="2"/>
</dbReference>
<dbReference type="InterPro" id="IPR051553">
    <property type="entry name" value="Ran_GTPase-activating"/>
</dbReference>